<reference evidence="2 3" key="1">
    <citation type="submission" date="2018-09" db="EMBL/GenBank/DDBJ databases">
        <title>Genomic Encyclopedia of Archaeal and Bacterial Type Strains, Phase II (KMG-II): from individual species to whole genera.</title>
        <authorList>
            <person name="Goeker M."/>
        </authorList>
    </citation>
    <scope>NUCLEOTIDE SEQUENCE [LARGE SCALE GENOMIC DNA]</scope>
    <source>
        <strain evidence="2 3">DSM 13151</strain>
    </source>
</reference>
<accession>A0A419WHM1</accession>
<dbReference type="EMBL" id="RAPO01000002">
    <property type="protein sequence ID" value="RKD94959.1"/>
    <property type="molecule type" value="Genomic_DNA"/>
</dbReference>
<organism evidence="2 3">
    <name type="scientific">Halopiger aswanensis</name>
    <dbReference type="NCBI Taxonomy" id="148449"/>
    <lineage>
        <taxon>Archaea</taxon>
        <taxon>Methanobacteriati</taxon>
        <taxon>Methanobacteriota</taxon>
        <taxon>Stenosarchaea group</taxon>
        <taxon>Halobacteria</taxon>
        <taxon>Halobacteriales</taxon>
        <taxon>Natrialbaceae</taxon>
        <taxon>Halopiger</taxon>
    </lineage>
</organism>
<keyword evidence="3" id="KW-1185">Reference proteome</keyword>
<evidence type="ECO:0000256" key="1">
    <source>
        <dbReference type="SAM" id="Phobius"/>
    </source>
</evidence>
<protein>
    <submittedName>
        <fullName evidence="2">Uncharacterized protein</fullName>
    </submittedName>
</protein>
<evidence type="ECO:0000313" key="2">
    <source>
        <dbReference type="EMBL" id="RKD94959.1"/>
    </source>
</evidence>
<name>A0A419WHM1_9EURY</name>
<evidence type="ECO:0000313" key="3">
    <source>
        <dbReference type="Proteomes" id="UP000283805"/>
    </source>
</evidence>
<keyword evidence="1" id="KW-0812">Transmembrane</keyword>
<gene>
    <name evidence="2" type="ORF">ATJ93_1805</name>
</gene>
<proteinExistence type="predicted"/>
<sequence length="41" mass="4502">MDSLLFDFEKEKLPAPVVLATMGLIALFALGIPLRVLMTLL</sequence>
<comment type="caution">
    <text evidence="2">The sequence shown here is derived from an EMBL/GenBank/DDBJ whole genome shotgun (WGS) entry which is preliminary data.</text>
</comment>
<feature type="transmembrane region" description="Helical" evidence="1">
    <location>
        <begin position="15"/>
        <end position="37"/>
    </location>
</feature>
<keyword evidence="1" id="KW-0472">Membrane</keyword>
<dbReference type="AlphaFoldDB" id="A0A419WHM1"/>
<keyword evidence="1" id="KW-1133">Transmembrane helix</keyword>
<dbReference type="Proteomes" id="UP000283805">
    <property type="component" value="Unassembled WGS sequence"/>
</dbReference>
<dbReference type="RefSeq" id="WP_281271537.1">
    <property type="nucleotide sequence ID" value="NZ_RAPO01000002.1"/>
</dbReference>